<dbReference type="InterPro" id="IPR010016">
    <property type="entry name" value="PxpB"/>
</dbReference>
<dbReference type="OrthoDB" id="9782422at2"/>
<name>D7BG03_ALLS1</name>
<dbReference type="SUPFAM" id="SSF50891">
    <property type="entry name" value="Cyclophilin-like"/>
    <property type="match status" value="1"/>
</dbReference>
<reference evidence="6 7" key="1">
    <citation type="journal article" date="2010" name="Stand. Genomic Sci.">
        <title>Complete genome sequence of Meiothermus silvanus type strain (VI-R2).</title>
        <authorList>
            <person name="Sikorski J."/>
            <person name="Tindall B.J."/>
            <person name="Lowry S."/>
            <person name="Lucas S."/>
            <person name="Nolan M."/>
            <person name="Copeland A."/>
            <person name="Glavina Del Rio T."/>
            <person name="Tice H."/>
            <person name="Cheng J.F."/>
            <person name="Han C."/>
            <person name="Pitluck S."/>
            <person name="Liolios K."/>
            <person name="Ivanova N."/>
            <person name="Mavromatis K."/>
            <person name="Mikhailova N."/>
            <person name="Pati A."/>
            <person name="Goodwin L."/>
            <person name="Chen A."/>
            <person name="Palaniappan K."/>
            <person name="Land M."/>
            <person name="Hauser L."/>
            <person name="Chang Y.J."/>
            <person name="Jeffries C.D."/>
            <person name="Rohde M."/>
            <person name="Goker M."/>
            <person name="Woyke T."/>
            <person name="Bristow J."/>
            <person name="Eisen J.A."/>
            <person name="Markowitz V."/>
            <person name="Hugenholtz P."/>
            <person name="Kyrpides N.C."/>
            <person name="Klenk H.P."/>
            <person name="Lapidus A."/>
        </authorList>
    </citation>
    <scope>NUCLEOTIDE SEQUENCE [LARGE SCALE GENOMIC DNA]</scope>
    <source>
        <strain evidence="7">ATCC 700542 / DSM 9946 / VI-R2</strain>
    </source>
</reference>
<evidence type="ECO:0000256" key="2">
    <source>
        <dbReference type="ARBA" id="ARBA00022801"/>
    </source>
</evidence>
<feature type="domain" description="Carboxyltransferase" evidence="4">
    <location>
        <begin position="1"/>
        <end position="191"/>
    </location>
</feature>
<dbReference type="InterPro" id="IPR029000">
    <property type="entry name" value="Cyclophilin-like_dom_sf"/>
</dbReference>
<dbReference type="KEGG" id="msv:Mesil_1829"/>
<protein>
    <submittedName>
        <fullName evidence="6">Allophanate hydrolase subunit 2</fullName>
    </submittedName>
</protein>
<gene>
    <name evidence="6" type="ordered locus">Mesil_1829</name>
</gene>
<dbReference type="InterPro" id="IPR003778">
    <property type="entry name" value="CT_A_B"/>
</dbReference>
<evidence type="ECO:0000313" key="6">
    <source>
        <dbReference type="EMBL" id="ADH63706.1"/>
    </source>
</evidence>
<dbReference type="GO" id="GO:0016787">
    <property type="term" value="F:hydrolase activity"/>
    <property type="evidence" value="ECO:0007669"/>
    <property type="project" value="UniProtKB-KW"/>
</dbReference>
<dbReference type="InterPro" id="IPR052708">
    <property type="entry name" value="PxpC"/>
</dbReference>
<dbReference type="AlphaFoldDB" id="D7BG03"/>
<dbReference type="Gene3D" id="3.30.1360.40">
    <property type="match status" value="1"/>
</dbReference>
<dbReference type="InterPro" id="IPR003833">
    <property type="entry name" value="CT_C_D"/>
</dbReference>
<dbReference type="RefSeq" id="WP_013158263.1">
    <property type="nucleotide sequence ID" value="NC_014212.1"/>
</dbReference>
<dbReference type="STRING" id="526227.Mesil_1829"/>
<sequence length="506" mass="54907">MRRGFYLSFSQGLDLAANARMLALTRRLLQRPLFGVTDLVPGYVNLYVEFEDTAVSQSRVRRWMSEHSLNLSSGDSGRVVEIPVRYDGEDLLWVAEQTGLSPEEVIRRHSSRLYRVYAIGFTPGFPFMGEVDPALHLPRRLVPRKHVPAHSVAIANAQTGIYPLASPGGWHLLGTALRAIYDPHHFEPFLLAPADAVRFVPALGPTPPEPQVLELLPAEPRYPAFRVVEPGLLDLVVDEGRRMAGRFGLAQSGALDLRSARLANALVGNPADAPLLELTLKGPVLEALRDTVVAFAGFAMYPELNGEPVAGYQSFGLRRGDVLSFHPTARGVRGYLAIAGGLESGRFWDSASTDLRGRIGRPLQAGDILGVKTPREARTGFSYSPWPLADEARVRLLPGPQANREALEALGAGTYRLGSGDRMGLKLEGPSVPGGELISEATPLGAIQVTPGGHPLILLNDRGRIGGYAKPAQVDPRDLPILAQLRPGSLVRFVIADEFHEQGIVK</sequence>
<evidence type="ECO:0000259" key="5">
    <source>
        <dbReference type="SMART" id="SM00797"/>
    </source>
</evidence>
<evidence type="ECO:0000313" key="7">
    <source>
        <dbReference type="Proteomes" id="UP000001916"/>
    </source>
</evidence>
<dbReference type="Proteomes" id="UP000001916">
    <property type="component" value="Chromosome"/>
</dbReference>
<evidence type="ECO:0000259" key="4">
    <source>
        <dbReference type="SMART" id="SM00796"/>
    </source>
</evidence>
<dbReference type="Gene3D" id="2.40.100.10">
    <property type="entry name" value="Cyclophilin-like"/>
    <property type="match status" value="2"/>
</dbReference>
<accession>D7BG03</accession>
<dbReference type="PANTHER" id="PTHR43309:SF3">
    <property type="entry name" value="5-OXOPROLINASE SUBUNIT C"/>
    <property type="match status" value="1"/>
</dbReference>
<keyword evidence="1" id="KW-0547">Nucleotide-binding</keyword>
<dbReference type="Pfam" id="PF02682">
    <property type="entry name" value="CT_C_D"/>
    <property type="match status" value="1"/>
</dbReference>
<proteinExistence type="predicted"/>
<organism evidence="6 7">
    <name type="scientific">Allomeiothermus silvanus (strain ATCC 700542 / DSM 9946 / NBRC 106475 / NCIMB 13440 / VI-R2)</name>
    <name type="common">Thermus silvanus</name>
    <dbReference type="NCBI Taxonomy" id="526227"/>
    <lineage>
        <taxon>Bacteria</taxon>
        <taxon>Thermotogati</taxon>
        <taxon>Deinococcota</taxon>
        <taxon>Deinococci</taxon>
        <taxon>Thermales</taxon>
        <taxon>Thermaceae</taxon>
        <taxon>Allomeiothermus</taxon>
    </lineage>
</organism>
<keyword evidence="3" id="KW-0067">ATP-binding</keyword>
<dbReference type="HOGENOM" id="CLU_028967_5_1_0"/>
<keyword evidence="7" id="KW-1185">Reference proteome</keyword>
<dbReference type="GO" id="GO:0005524">
    <property type="term" value="F:ATP binding"/>
    <property type="evidence" value="ECO:0007669"/>
    <property type="project" value="UniProtKB-KW"/>
</dbReference>
<evidence type="ECO:0000256" key="1">
    <source>
        <dbReference type="ARBA" id="ARBA00022741"/>
    </source>
</evidence>
<feature type="domain" description="Carboxyltransferase" evidence="5">
    <location>
        <begin position="246"/>
        <end position="506"/>
    </location>
</feature>
<dbReference type="SMART" id="SM00796">
    <property type="entry name" value="AHS1"/>
    <property type="match status" value="1"/>
</dbReference>
<evidence type="ECO:0000256" key="3">
    <source>
        <dbReference type="ARBA" id="ARBA00022840"/>
    </source>
</evidence>
<dbReference type="PANTHER" id="PTHR43309">
    <property type="entry name" value="5-OXOPROLINASE SUBUNIT C"/>
    <property type="match status" value="1"/>
</dbReference>
<dbReference type="eggNOG" id="COG2049">
    <property type="taxonomic scope" value="Bacteria"/>
</dbReference>
<dbReference type="EMBL" id="CP002042">
    <property type="protein sequence ID" value="ADH63706.1"/>
    <property type="molecule type" value="Genomic_DNA"/>
</dbReference>
<keyword evidence="2 6" id="KW-0378">Hydrolase</keyword>
<dbReference type="Pfam" id="PF02626">
    <property type="entry name" value="CT_A_B"/>
    <property type="match status" value="1"/>
</dbReference>
<dbReference type="NCBIfam" id="TIGR00370">
    <property type="entry name" value="5-oxoprolinase subunit PxpB"/>
    <property type="match status" value="1"/>
</dbReference>
<dbReference type="eggNOG" id="COG1984">
    <property type="taxonomic scope" value="Bacteria"/>
</dbReference>
<dbReference type="SUPFAM" id="SSF160467">
    <property type="entry name" value="PH0987 N-terminal domain-like"/>
    <property type="match status" value="1"/>
</dbReference>
<dbReference type="SMART" id="SM00797">
    <property type="entry name" value="AHS2"/>
    <property type="match status" value="1"/>
</dbReference>